<proteinExistence type="predicted"/>
<evidence type="ECO:0000313" key="2">
    <source>
        <dbReference type="EMBL" id="PWR75851.1"/>
    </source>
</evidence>
<feature type="compositionally biased region" description="Basic and acidic residues" evidence="1">
    <location>
        <begin position="42"/>
        <end position="65"/>
    </location>
</feature>
<keyword evidence="3" id="KW-1185">Reference proteome</keyword>
<feature type="region of interest" description="Disordered" evidence="1">
    <location>
        <begin position="23"/>
        <end position="65"/>
    </location>
</feature>
<comment type="caution">
    <text evidence="2">The sequence shown here is derived from an EMBL/GenBank/DDBJ whole genome shotgun (WGS) entry which is preliminary data.</text>
</comment>
<dbReference type="PROSITE" id="PS51257">
    <property type="entry name" value="PROKAR_LIPOPROTEIN"/>
    <property type="match status" value="1"/>
</dbReference>
<dbReference type="Proteomes" id="UP000245934">
    <property type="component" value="Unassembled WGS sequence"/>
</dbReference>
<dbReference type="EMBL" id="QGMZ01000006">
    <property type="protein sequence ID" value="PWR75851.1"/>
    <property type="molecule type" value="Genomic_DNA"/>
</dbReference>
<accession>A0A2V2NJR6</accession>
<dbReference type="GeneID" id="97611467"/>
<sequence length="337" mass="38689">MKWHVIFSITLLLLVFLTAGCTSGPSESKSQVSEEVTPADKTVQEDEKESVPVKEKTSSDSETTRDDDRYYYNIKIISPTDLENMKNEITSDEYPISNDQGDLIGIVSPRKLYIRGDLVELQKGEGKSGKTFDKTDVAEHLVDIIFGNDNPKLNLFKSNKDYQFWMDAFYTTDDTKFLLDLAPVLNSLSDTTQFEDEELALGFLKTNYEDVPYNFYNIKIIPQKMLEDYKDDRKTDERLIKNPEGEFIGMVGDDHLYLLDSLSTEDRHYYMLYGILYSMGMHGTTYSEKDSFFYQVGETRNNELSDLDKEAIKLLYGGRLKSGIEMEETKKTLGLET</sequence>
<feature type="compositionally biased region" description="Polar residues" evidence="1">
    <location>
        <begin position="23"/>
        <end position="34"/>
    </location>
</feature>
<dbReference type="AlphaFoldDB" id="A0A2V2NJR6"/>
<evidence type="ECO:0000256" key="1">
    <source>
        <dbReference type="SAM" id="MobiDB-lite"/>
    </source>
</evidence>
<dbReference type="RefSeq" id="WP_109939429.1">
    <property type="nucleotide sequence ID" value="NZ_CP176366.1"/>
</dbReference>
<reference evidence="2 3" key="1">
    <citation type="submission" date="2018-05" db="EMBL/GenBank/DDBJ databases">
        <title>Draft genome of Methanospirillum stamsii Pt1.</title>
        <authorList>
            <person name="Dueholm M.S."/>
            <person name="Nielsen P.H."/>
            <person name="Bakmann L.F."/>
            <person name="Otzen D.E."/>
        </authorList>
    </citation>
    <scope>NUCLEOTIDE SEQUENCE [LARGE SCALE GENOMIC DNA]</scope>
    <source>
        <strain evidence="2 3">Pt1</strain>
    </source>
</reference>
<organism evidence="2 3">
    <name type="scientific">Methanospirillum stamsii</name>
    <dbReference type="NCBI Taxonomy" id="1277351"/>
    <lineage>
        <taxon>Archaea</taxon>
        <taxon>Methanobacteriati</taxon>
        <taxon>Methanobacteriota</taxon>
        <taxon>Stenosarchaea group</taxon>
        <taxon>Methanomicrobia</taxon>
        <taxon>Methanomicrobiales</taxon>
        <taxon>Methanospirillaceae</taxon>
        <taxon>Methanospirillum</taxon>
    </lineage>
</organism>
<dbReference type="OrthoDB" id="116672at2157"/>
<evidence type="ECO:0000313" key="3">
    <source>
        <dbReference type="Proteomes" id="UP000245934"/>
    </source>
</evidence>
<gene>
    <name evidence="2" type="ORF">DLD82_01955</name>
</gene>
<name>A0A2V2NJR6_9EURY</name>
<protein>
    <submittedName>
        <fullName evidence="2">Uncharacterized protein</fullName>
    </submittedName>
</protein>